<sequence>ESPAGTRVKNCQAVHNPSENDDPSGVAFHYGFFDFTIHDVELGGGTTLTLYLPDGAEPVTYYKYGPTPDNPSDHWYEFLYDGQTGADIGGDVITLYFVDGERGDDDLEANGTVIDLGGPGFPAKSGGSSGGSTGGSTGGSSTGGGCFIATAAFGSPMESHVRILRGFRDTCLLPCKLGRVIVKTYYRYSPPLADFIVKHGTLKAAVRIGLLPLVAISYSTLHFGLVITF</sequence>
<feature type="non-terminal residue" evidence="1">
    <location>
        <position position="229"/>
    </location>
</feature>
<evidence type="ECO:0000313" key="1">
    <source>
        <dbReference type="EMBL" id="GAG45914.1"/>
    </source>
</evidence>
<organism evidence="1">
    <name type="scientific">marine sediment metagenome</name>
    <dbReference type="NCBI Taxonomy" id="412755"/>
    <lineage>
        <taxon>unclassified sequences</taxon>
        <taxon>metagenomes</taxon>
        <taxon>ecological metagenomes</taxon>
    </lineage>
</organism>
<dbReference type="AlphaFoldDB" id="X0XRU1"/>
<dbReference type="EMBL" id="BARS01052810">
    <property type="protein sequence ID" value="GAG45914.1"/>
    <property type="molecule type" value="Genomic_DNA"/>
</dbReference>
<feature type="non-terminal residue" evidence="1">
    <location>
        <position position="1"/>
    </location>
</feature>
<gene>
    <name evidence="1" type="ORF">S01H1_78460</name>
</gene>
<comment type="caution">
    <text evidence="1">The sequence shown here is derived from an EMBL/GenBank/DDBJ whole genome shotgun (WGS) entry which is preliminary data.</text>
</comment>
<dbReference type="NCBIfam" id="NF041770">
    <property type="entry name" value="CFI_box_CTERM"/>
    <property type="match status" value="1"/>
</dbReference>
<proteinExistence type="predicted"/>
<reference evidence="1" key="1">
    <citation type="journal article" date="2014" name="Front. Microbiol.">
        <title>High frequency of phylogenetically diverse reductive dehalogenase-homologous genes in deep subseafloor sedimentary metagenomes.</title>
        <authorList>
            <person name="Kawai M."/>
            <person name="Futagami T."/>
            <person name="Toyoda A."/>
            <person name="Takaki Y."/>
            <person name="Nishi S."/>
            <person name="Hori S."/>
            <person name="Arai W."/>
            <person name="Tsubouchi T."/>
            <person name="Morono Y."/>
            <person name="Uchiyama I."/>
            <person name="Ito T."/>
            <person name="Fujiyama A."/>
            <person name="Inagaki F."/>
            <person name="Takami H."/>
        </authorList>
    </citation>
    <scope>NUCLEOTIDE SEQUENCE</scope>
    <source>
        <strain evidence="1">Expedition CK06-06</strain>
    </source>
</reference>
<accession>X0XRU1</accession>
<protein>
    <submittedName>
        <fullName evidence="1">Uncharacterized protein</fullName>
    </submittedName>
</protein>
<dbReference type="InterPro" id="IPR049886">
    <property type="entry name" value="CFI_box_CTERM_dom"/>
</dbReference>
<dbReference type="InterPro" id="IPR053784">
    <property type="entry name" value="Choice_anch_U_dom"/>
</dbReference>
<dbReference type="NCBIfam" id="NF041766">
    <property type="entry name" value="choice_anch_U"/>
    <property type="match status" value="1"/>
</dbReference>
<name>X0XRU1_9ZZZZ</name>